<name>K8XZU9_9LEPT</name>
<feature type="region of interest" description="Disordered" evidence="1">
    <location>
        <begin position="239"/>
        <end position="267"/>
    </location>
</feature>
<dbReference type="STRING" id="758847.LSS_12754"/>
<reference evidence="2 3" key="1">
    <citation type="journal article" date="2012" name="Gene">
        <title>Sequence of Leptospira santarosai serovar Shermani genome and prediction of virulence-associated genes.</title>
        <authorList>
            <person name="Chou L.F."/>
            <person name="Chen Y.T."/>
            <person name="Lu C.W."/>
            <person name="Ko Y.C."/>
            <person name="Tang C.Y."/>
            <person name="Pan M.J."/>
            <person name="Tian Y.C."/>
            <person name="Chiu C.H."/>
            <person name="Hung C.C."/>
            <person name="Yang C.W."/>
        </authorList>
    </citation>
    <scope>NUCLEOTIDE SEQUENCE [LARGE SCALE GENOMIC DNA]</scope>
    <source>
        <strain evidence="2">LT 821</strain>
    </source>
</reference>
<reference evidence="2 3" key="2">
    <citation type="journal article" date="2014" name="Emerg. Microbes Infect.">
        <title>Potential impact on kidney infection: a whole-genome analysis of Leptospira santarosai serovar Shermani.</title>
        <authorList>
            <person name="Chou L.F."/>
            <person name="Chen T.W."/>
            <person name="Ko Y.C."/>
            <person name="Pan M.J."/>
            <person name="Tian Y.C."/>
            <person name="Chiu C.H."/>
            <person name="Tang P."/>
            <person name="Hung C.C."/>
            <person name="Yang C.W."/>
        </authorList>
    </citation>
    <scope>NUCLEOTIDE SEQUENCE</scope>
    <source>
        <strain evidence="2 3">LT 821</strain>
    </source>
</reference>
<gene>
    <name evidence="2" type="ORF">LSS_12754</name>
</gene>
<dbReference type="RefSeq" id="WP_016551572.1">
    <property type="nucleotide sequence ID" value="NZ_CP006694.1"/>
</dbReference>
<evidence type="ECO:0000313" key="3">
    <source>
        <dbReference type="Proteomes" id="UP000035800"/>
    </source>
</evidence>
<accession>K8XZU9</accession>
<dbReference type="NCBIfam" id="NF047436">
    <property type="entry name" value="LA_2272_repeat"/>
    <property type="match status" value="1"/>
</dbReference>
<evidence type="ECO:0000313" key="2">
    <source>
        <dbReference type="EMBL" id="EKT86356.2"/>
    </source>
</evidence>
<sequence length="292" mass="32060">MKKQYFSISFFLIASWILVGNCGVALTPRMTAKIPPETETEVFRLNLLYGAAHSLYGANLGLMNLVNRLIGVQIGIVNVAENSSGVQVGLINNSTTEYAALKIGLFNFDFFLDRGMPGPTPYEGYEKKQKSKTGIGISIGIVNFFSGKFNVGFFNGGEGFNLGLVNWTARNTVNVGIVNTHANPYLLGPKDDELTISFGIFNSGTHTEEIQIGIVNYCPNNTIPVMIIANYCSKRSQPKPKINWETQPNAATESKKQAESTTQPPIKEEVLRIRVCSPKTQECGTPTEIEQH</sequence>
<dbReference type="NCBIfam" id="NF047435">
    <property type="entry name" value="LA_2272_fam_lipo"/>
    <property type="match status" value="1"/>
</dbReference>
<dbReference type="Proteomes" id="UP000035800">
    <property type="component" value="Chromosome I"/>
</dbReference>
<proteinExistence type="predicted"/>
<dbReference type="GeneID" id="29742248"/>
<protein>
    <recommendedName>
        <fullName evidence="4">Lipoprotein</fullName>
    </recommendedName>
</protein>
<dbReference type="AlphaFoldDB" id="K8XZU9"/>
<evidence type="ECO:0000256" key="1">
    <source>
        <dbReference type="SAM" id="MobiDB-lite"/>
    </source>
</evidence>
<dbReference type="InterPro" id="IPR058093">
    <property type="entry name" value="LA_2272-like"/>
</dbReference>
<dbReference type="KEGG" id="lst:LSS_12754"/>
<evidence type="ECO:0008006" key="4">
    <source>
        <dbReference type="Google" id="ProtNLM"/>
    </source>
</evidence>
<organism evidence="2 3">
    <name type="scientific">Leptospira santarosai serovar Shermani str. LT 821</name>
    <dbReference type="NCBI Taxonomy" id="758847"/>
    <lineage>
        <taxon>Bacteria</taxon>
        <taxon>Pseudomonadati</taxon>
        <taxon>Spirochaetota</taxon>
        <taxon>Spirochaetia</taxon>
        <taxon>Leptospirales</taxon>
        <taxon>Leptospiraceae</taxon>
        <taxon>Leptospira</taxon>
    </lineage>
</organism>
<dbReference type="EMBL" id="CP006694">
    <property type="protein sequence ID" value="EKT86356.2"/>
    <property type="molecule type" value="Genomic_DNA"/>
</dbReference>